<proteinExistence type="predicted"/>
<dbReference type="EMBL" id="MU004405">
    <property type="protein sequence ID" value="KAF2652311.1"/>
    <property type="molecule type" value="Genomic_DNA"/>
</dbReference>
<evidence type="ECO:0000256" key="2">
    <source>
        <dbReference type="SAM" id="Phobius"/>
    </source>
</evidence>
<reference evidence="3" key="1">
    <citation type="journal article" date="2020" name="Stud. Mycol.">
        <title>101 Dothideomycetes genomes: a test case for predicting lifestyles and emergence of pathogens.</title>
        <authorList>
            <person name="Haridas S."/>
            <person name="Albert R."/>
            <person name="Binder M."/>
            <person name="Bloem J."/>
            <person name="Labutti K."/>
            <person name="Salamov A."/>
            <person name="Andreopoulos B."/>
            <person name="Baker S."/>
            <person name="Barry K."/>
            <person name="Bills G."/>
            <person name="Bluhm B."/>
            <person name="Cannon C."/>
            <person name="Castanera R."/>
            <person name="Culley D."/>
            <person name="Daum C."/>
            <person name="Ezra D."/>
            <person name="Gonzalez J."/>
            <person name="Henrissat B."/>
            <person name="Kuo A."/>
            <person name="Liang C."/>
            <person name="Lipzen A."/>
            <person name="Lutzoni F."/>
            <person name="Magnuson J."/>
            <person name="Mondo S."/>
            <person name="Nolan M."/>
            <person name="Ohm R."/>
            <person name="Pangilinan J."/>
            <person name="Park H.-J."/>
            <person name="Ramirez L."/>
            <person name="Alfaro M."/>
            <person name="Sun H."/>
            <person name="Tritt A."/>
            <person name="Yoshinaga Y."/>
            <person name="Zwiers L.-H."/>
            <person name="Turgeon B."/>
            <person name="Goodwin S."/>
            <person name="Spatafora J."/>
            <person name="Crous P."/>
            <person name="Grigoriev I."/>
        </authorList>
    </citation>
    <scope>NUCLEOTIDE SEQUENCE</scope>
    <source>
        <strain evidence="3">CBS 122681</strain>
    </source>
</reference>
<keyword evidence="2" id="KW-0472">Membrane</keyword>
<dbReference type="Proteomes" id="UP000799324">
    <property type="component" value="Unassembled WGS sequence"/>
</dbReference>
<dbReference type="PANTHER" id="PTHR35394">
    <property type="entry name" value="DUF3176 DOMAIN-CONTAINING PROTEIN"/>
    <property type="match status" value="1"/>
</dbReference>
<name>A0A6A6SZD4_9PLEO</name>
<keyword evidence="2" id="KW-0812">Transmembrane</keyword>
<dbReference type="PANTHER" id="PTHR35394:SF5">
    <property type="entry name" value="DUF3176 DOMAIN-CONTAINING PROTEIN"/>
    <property type="match status" value="1"/>
</dbReference>
<keyword evidence="2" id="KW-1133">Transmembrane helix</keyword>
<feature type="transmembrane region" description="Helical" evidence="2">
    <location>
        <begin position="185"/>
        <end position="203"/>
    </location>
</feature>
<gene>
    <name evidence="3" type="ORF">K491DRAFT_664029</name>
</gene>
<sequence>METTTAAHYPVNGRVRPWSIGSELLGHYDVEQQPANGTPSSTPDQQANPVGPVKDEEDLQAHPGLLRTSTTFYDRLITDWWWWELFSWLVSFLCVSAIVGVLLLYSGKKQPDFIIPGITINAFISVFAAVAKAALILPVSEAIGQLKWIWFQNDANLWDIDLFDGASRGPWGSMMLLLKSKCRHIVSLGAAITILALAFEPFFQQIVVYPERSVPVDQGTVSTAVTLDRQMAGSNSVKVAIDTVLMTNDIATRSAPSLCQTANCTWPFYSTLGLCHKCQDVSYLLEHTSCKEEVLPWAQVQTEVRRPCGYTLNNTFAVGRTAQGLETDRRQVVSLSTFIVGNDATPGPNISVWNTTVFHNMSLPIADFYVAYTPGGPSEVLKNATPVLQECVINWCSKVMQSAHFGGLLHDEVVETFPLDPGSQPGFIYDIYGHSPLSFSGPDNRTVAIGNGTTNALRAMIVEDIPQVLSQLTDFAFVEYTSWNFHQVAPYDIKPFLNNLTTYVSDTFRSVTNATEMVKGTAWAPEQFVSIRWEWIALPVLLLFSSLLLVLVTIFKSRRGGTAAWKSSVLATLLHGLTDDVRDKFDPRLSPSEIEVISRRLRVKLKTDGGNTNISLA</sequence>
<feature type="region of interest" description="Disordered" evidence="1">
    <location>
        <begin position="31"/>
        <end position="54"/>
    </location>
</feature>
<feature type="transmembrane region" description="Helical" evidence="2">
    <location>
        <begin position="535"/>
        <end position="555"/>
    </location>
</feature>
<organism evidence="3 4">
    <name type="scientific">Lophiostoma macrostomum CBS 122681</name>
    <dbReference type="NCBI Taxonomy" id="1314788"/>
    <lineage>
        <taxon>Eukaryota</taxon>
        <taxon>Fungi</taxon>
        <taxon>Dikarya</taxon>
        <taxon>Ascomycota</taxon>
        <taxon>Pezizomycotina</taxon>
        <taxon>Dothideomycetes</taxon>
        <taxon>Pleosporomycetidae</taxon>
        <taxon>Pleosporales</taxon>
        <taxon>Lophiostomataceae</taxon>
        <taxon>Lophiostoma</taxon>
    </lineage>
</organism>
<keyword evidence="4" id="KW-1185">Reference proteome</keyword>
<feature type="transmembrane region" description="Helical" evidence="2">
    <location>
        <begin position="113"/>
        <end position="137"/>
    </location>
</feature>
<accession>A0A6A6SZD4</accession>
<evidence type="ECO:0000313" key="4">
    <source>
        <dbReference type="Proteomes" id="UP000799324"/>
    </source>
</evidence>
<evidence type="ECO:0000256" key="1">
    <source>
        <dbReference type="SAM" id="MobiDB-lite"/>
    </source>
</evidence>
<feature type="transmembrane region" description="Helical" evidence="2">
    <location>
        <begin position="85"/>
        <end position="107"/>
    </location>
</feature>
<dbReference type="OrthoDB" id="5242705at2759"/>
<protein>
    <submittedName>
        <fullName evidence="3">Uncharacterized protein</fullName>
    </submittedName>
</protein>
<feature type="compositionally biased region" description="Polar residues" evidence="1">
    <location>
        <begin position="33"/>
        <end position="48"/>
    </location>
</feature>
<evidence type="ECO:0000313" key="3">
    <source>
        <dbReference type="EMBL" id="KAF2652311.1"/>
    </source>
</evidence>
<dbReference type="Pfam" id="PF11374">
    <property type="entry name" value="DUF3176"/>
    <property type="match status" value="1"/>
</dbReference>
<dbReference type="InterPro" id="IPR021514">
    <property type="entry name" value="DUF3176"/>
</dbReference>
<dbReference type="AlphaFoldDB" id="A0A6A6SZD4"/>